<dbReference type="OrthoDB" id="5413281at2759"/>
<dbReference type="GeneID" id="34616725"/>
<feature type="region of interest" description="Disordered" evidence="2">
    <location>
        <begin position="21"/>
        <end position="48"/>
    </location>
</feature>
<dbReference type="Proteomes" id="UP000184188">
    <property type="component" value="Unassembled WGS sequence"/>
</dbReference>
<evidence type="ECO:0000259" key="3">
    <source>
        <dbReference type="PROSITE" id="PS50966"/>
    </source>
</evidence>
<evidence type="ECO:0000313" key="4">
    <source>
        <dbReference type="EMBL" id="OJJ44185.1"/>
    </source>
</evidence>
<accession>A0A1L9SAG8</accession>
<dbReference type="AlphaFoldDB" id="A0A1L9SAG8"/>
<gene>
    <name evidence="4" type="ORF">ASPZODRAFT_849388</name>
</gene>
<dbReference type="GO" id="GO:0008270">
    <property type="term" value="F:zinc ion binding"/>
    <property type="evidence" value="ECO:0007669"/>
    <property type="project" value="UniProtKB-KW"/>
</dbReference>
<feature type="domain" description="SWIM-type" evidence="3">
    <location>
        <begin position="128"/>
        <end position="197"/>
    </location>
</feature>
<keyword evidence="1" id="KW-0863">Zinc-finger</keyword>
<keyword evidence="1" id="KW-0479">Metal-binding</keyword>
<organism evidence="4 5">
    <name type="scientific">Penicilliopsis zonata CBS 506.65</name>
    <dbReference type="NCBI Taxonomy" id="1073090"/>
    <lineage>
        <taxon>Eukaryota</taxon>
        <taxon>Fungi</taxon>
        <taxon>Dikarya</taxon>
        <taxon>Ascomycota</taxon>
        <taxon>Pezizomycotina</taxon>
        <taxon>Eurotiomycetes</taxon>
        <taxon>Eurotiomycetidae</taxon>
        <taxon>Eurotiales</taxon>
        <taxon>Aspergillaceae</taxon>
        <taxon>Penicilliopsis</taxon>
    </lineage>
</organism>
<dbReference type="InterPro" id="IPR007527">
    <property type="entry name" value="Znf_SWIM"/>
</dbReference>
<name>A0A1L9SAG8_9EURO</name>
<dbReference type="PROSITE" id="PS50966">
    <property type="entry name" value="ZF_SWIM"/>
    <property type="match status" value="1"/>
</dbReference>
<dbReference type="RefSeq" id="XP_022578695.1">
    <property type="nucleotide sequence ID" value="XM_022730261.1"/>
</dbReference>
<keyword evidence="5" id="KW-1185">Reference proteome</keyword>
<evidence type="ECO:0000313" key="5">
    <source>
        <dbReference type="Proteomes" id="UP000184188"/>
    </source>
</evidence>
<sequence>MEFTQSTQFIDRLITQLSLSHVSPQTNNDTTTTRESDRPSNPLASLPPTHSAHAKSLILTLHCLFPNELLLALDILDRKLVRRYLIRREEANTPDNKVSGETFFVISASSPPGAGVDSSSPAEKEKGYEVRLRAWNCTCPTFALACFQHGPETSEPQPDSDADTDTHSPSLYPFGGSIGPRQSAICKHLLACVLAARCPAVFGVDSDARWEITPAELVGCLA</sequence>
<dbReference type="VEuPathDB" id="FungiDB:ASPZODRAFT_849388"/>
<protein>
    <recommendedName>
        <fullName evidence="3">SWIM-type domain-containing protein</fullName>
    </recommendedName>
</protein>
<evidence type="ECO:0000256" key="2">
    <source>
        <dbReference type="SAM" id="MobiDB-lite"/>
    </source>
</evidence>
<dbReference type="STRING" id="1073090.A0A1L9SAG8"/>
<dbReference type="EMBL" id="KV878349">
    <property type="protein sequence ID" value="OJJ44185.1"/>
    <property type="molecule type" value="Genomic_DNA"/>
</dbReference>
<reference evidence="5" key="1">
    <citation type="journal article" date="2017" name="Genome Biol.">
        <title>Comparative genomics reveals high biological diversity and specific adaptations in the industrially and medically important fungal genus Aspergillus.</title>
        <authorList>
            <person name="de Vries R.P."/>
            <person name="Riley R."/>
            <person name="Wiebenga A."/>
            <person name="Aguilar-Osorio G."/>
            <person name="Amillis S."/>
            <person name="Uchima C.A."/>
            <person name="Anderluh G."/>
            <person name="Asadollahi M."/>
            <person name="Askin M."/>
            <person name="Barry K."/>
            <person name="Battaglia E."/>
            <person name="Bayram O."/>
            <person name="Benocci T."/>
            <person name="Braus-Stromeyer S.A."/>
            <person name="Caldana C."/>
            <person name="Canovas D."/>
            <person name="Cerqueira G.C."/>
            <person name="Chen F."/>
            <person name="Chen W."/>
            <person name="Choi C."/>
            <person name="Clum A."/>
            <person name="Dos Santos R.A."/>
            <person name="Damasio A.R."/>
            <person name="Diallinas G."/>
            <person name="Emri T."/>
            <person name="Fekete E."/>
            <person name="Flipphi M."/>
            <person name="Freyberg S."/>
            <person name="Gallo A."/>
            <person name="Gournas C."/>
            <person name="Habgood R."/>
            <person name="Hainaut M."/>
            <person name="Harispe M.L."/>
            <person name="Henrissat B."/>
            <person name="Hilden K.S."/>
            <person name="Hope R."/>
            <person name="Hossain A."/>
            <person name="Karabika E."/>
            <person name="Karaffa L."/>
            <person name="Karanyi Z."/>
            <person name="Krasevec N."/>
            <person name="Kuo A."/>
            <person name="Kusch H."/>
            <person name="LaButti K."/>
            <person name="Lagendijk E.L."/>
            <person name="Lapidus A."/>
            <person name="Levasseur A."/>
            <person name="Lindquist E."/>
            <person name="Lipzen A."/>
            <person name="Logrieco A.F."/>
            <person name="MacCabe A."/>
            <person name="Maekelae M.R."/>
            <person name="Malavazi I."/>
            <person name="Melin P."/>
            <person name="Meyer V."/>
            <person name="Mielnichuk N."/>
            <person name="Miskei M."/>
            <person name="Molnar A.P."/>
            <person name="Mule G."/>
            <person name="Ngan C.Y."/>
            <person name="Orejas M."/>
            <person name="Orosz E."/>
            <person name="Ouedraogo J.P."/>
            <person name="Overkamp K.M."/>
            <person name="Park H.-S."/>
            <person name="Perrone G."/>
            <person name="Piumi F."/>
            <person name="Punt P.J."/>
            <person name="Ram A.F."/>
            <person name="Ramon A."/>
            <person name="Rauscher S."/>
            <person name="Record E."/>
            <person name="Riano-Pachon D.M."/>
            <person name="Robert V."/>
            <person name="Roehrig J."/>
            <person name="Ruller R."/>
            <person name="Salamov A."/>
            <person name="Salih N.S."/>
            <person name="Samson R.A."/>
            <person name="Sandor E."/>
            <person name="Sanguinetti M."/>
            <person name="Schuetze T."/>
            <person name="Sepcic K."/>
            <person name="Shelest E."/>
            <person name="Sherlock G."/>
            <person name="Sophianopoulou V."/>
            <person name="Squina F.M."/>
            <person name="Sun H."/>
            <person name="Susca A."/>
            <person name="Todd R.B."/>
            <person name="Tsang A."/>
            <person name="Unkles S.E."/>
            <person name="van de Wiele N."/>
            <person name="van Rossen-Uffink D."/>
            <person name="Oliveira J.V."/>
            <person name="Vesth T.C."/>
            <person name="Visser J."/>
            <person name="Yu J.-H."/>
            <person name="Zhou M."/>
            <person name="Andersen M.R."/>
            <person name="Archer D.B."/>
            <person name="Baker S.E."/>
            <person name="Benoit I."/>
            <person name="Brakhage A.A."/>
            <person name="Braus G.H."/>
            <person name="Fischer R."/>
            <person name="Frisvad J.C."/>
            <person name="Goldman G.H."/>
            <person name="Houbraken J."/>
            <person name="Oakley B."/>
            <person name="Pocsi I."/>
            <person name="Scazzocchio C."/>
            <person name="Seiboth B."/>
            <person name="vanKuyk P.A."/>
            <person name="Wortman J."/>
            <person name="Dyer P.S."/>
            <person name="Grigoriev I.V."/>
        </authorList>
    </citation>
    <scope>NUCLEOTIDE SEQUENCE [LARGE SCALE GENOMIC DNA]</scope>
    <source>
        <strain evidence="5">CBS 506.65</strain>
    </source>
</reference>
<evidence type="ECO:0000256" key="1">
    <source>
        <dbReference type="PROSITE-ProRule" id="PRU00325"/>
    </source>
</evidence>
<proteinExistence type="predicted"/>
<feature type="compositionally biased region" description="Polar residues" evidence="2">
    <location>
        <begin position="21"/>
        <end position="31"/>
    </location>
</feature>
<feature type="region of interest" description="Disordered" evidence="2">
    <location>
        <begin position="150"/>
        <end position="169"/>
    </location>
</feature>
<keyword evidence="1" id="KW-0862">Zinc</keyword>